<dbReference type="Gene3D" id="3.40.50.2300">
    <property type="match status" value="1"/>
</dbReference>
<comment type="caution">
    <text evidence="7">The sequence shown here is derived from an EMBL/GenBank/DDBJ whole genome shotgun (WGS) entry which is preliminary data.</text>
</comment>
<evidence type="ECO:0000256" key="4">
    <source>
        <dbReference type="SAM" id="Coils"/>
    </source>
</evidence>
<evidence type="ECO:0000313" key="8">
    <source>
        <dbReference type="Proteomes" id="UP000623172"/>
    </source>
</evidence>
<name>A0A926HPR8_9FIRM</name>
<evidence type="ECO:0000313" key="7">
    <source>
        <dbReference type="EMBL" id="MBC8530481.1"/>
    </source>
</evidence>
<dbReference type="SUPFAM" id="SSF52172">
    <property type="entry name" value="CheY-like"/>
    <property type="match status" value="1"/>
</dbReference>
<dbReference type="PROSITE" id="PS51832">
    <property type="entry name" value="HD_GYP"/>
    <property type="match status" value="1"/>
</dbReference>
<evidence type="ECO:0000256" key="2">
    <source>
        <dbReference type="ARBA" id="ARBA00024867"/>
    </source>
</evidence>
<organism evidence="7 8">
    <name type="scientific">Gehongia tenuis</name>
    <dbReference type="NCBI Taxonomy" id="2763655"/>
    <lineage>
        <taxon>Bacteria</taxon>
        <taxon>Bacillati</taxon>
        <taxon>Bacillota</taxon>
        <taxon>Clostridia</taxon>
        <taxon>Christensenellales</taxon>
        <taxon>Christensenellaceae</taxon>
        <taxon>Gehongia</taxon>
    </lineage>
</organism>
<keyword evidence="3" id="KW-0597">Phosphoprotein</keyword>
<dbReference type="SUPFAM" id="SSF109604">
    <property type="entry name" value="HD-domain/PDEase-like"/>
    <property type="match status" value="1"/>
</dbReference>
<dbReference type="AlphaFoldDB" id="A0A926HPR8"/>
<dbReference type="InterPro" id="IPR052020">
    <property type="entry name" value="Cyclic_di-GMP/3'3'-cGAMP_PDE"/>
</dbReference>
<proteinExistence type="predicted"/>
<evidence type="ECO:0000259" key="6">
    <source>
        <dbReference type="PROSITE" id="PS51832"/>
    </source>
</evidence>
<dbReference type="InterPro" id="IPR001789">
    <property type="entry name" value="Sig_transdc_resp-reg_receiver"/>
</dbReference>
<accession>A0A926HPR8</accession>
<gene>
    <name evidence="7" type="ORF">H8696_01295</name>
</gene>
<comment type="function">
    <text evidence="2">May play the central regulatory role in sporulation. It may be an element of the effector pathway responsible for the activation of sporulation genes in response to nutritional stress. Spo0A may act in concert with spo0H (a sigma factor) to control the expression of some genes that are critical to the sporulation process.</text>
</comment>
<sequence length="383" mass="43786">MERKNTILIVDDGELNRVILKKMFEGNYAVLEASNGREAMEKMEQIHDYLAVVLLDIVMPEMDGLAVLAAMGERGLLKKVPVILITAEESPEVEKRSYDLGAADMIKKPFDPYIVRRRVENMIELYRHKNFLEQMVERQTRALRGQTERLEEQTRMLRRQTERLERFNEMVIDTLSTVVEYRNLESGQHIRRIRRFTGALLNKLASYHGEEYGLAPEIITTITSASAMHDIGKIAIPDSVLCKPGRLTTEEFEIMKGHTVKGCEILDTLSGMEDQVYLHCAKNICRYHHERWDGGGYPDGLKGEAIPISAQVVAIADVYDALTTHRVYKPAFPHERAVEMILGGECGAFSPRILRCFKEVLPEFQNFARTYADERNREGSEAH</sequence>
<dbReference type="Pfam" id="PF00072">
    <property type="entry name" value="Response_reg"/>
    <property type="match status" value="1"/>
</dbReference>
<dbReference type="InterPro" id="IPR037522">
    <property type="entry name" value="HD_GYP_dom"/>
</dbReference>
<protein>
    <recommendedName>
        <fullName evidence="1">Stage 0 sporulation protein A homolog</fullName>
    </recommendedName>
</protein>
<reference evidence="7" key="1">
    <citation type="submission" date="2020-08" db="EMBL/GenBank/DDBJ databases">
        <title>Genome public.</title>
        <authorList>
            <person name="Liu C."/>
            <person name="Sun Q."/>
        </authorList>
    </citation>
    <scope>NUCLEOTIDE SEQUENCE</scope>
    <source>
        <strain evidence="7">NSJ-53</strain>
    </source>
</reference>
<dbReference type="Proteomes" id="UP000623172">
    <property type="component" value="Unassembled WGS sequence"/>
</dbReference>
<feature type="domain" description="Response regulatory" evidence="5">
    <location>
        <begin position="6"/>
        <end position="123"/>
    </location>
</feature>
<dbReference type="EMBL" id="JACRSR010000001">
    <property type="protein sequence ID" value="MBC8530481.1"/>
    <property type="molecule type" value="Genomic_DNA"/>
</dbReference>
<keyword evidence="8" id="KW-1185">Reference proteome</keyword>
<feature type="modified residue" description="4-aspartylphosphate" evidence="3">
    <location>
        <position position="56"/>
    </location>
</feature>
<dbReference type="PANTHER" id="PTHR45228">
    <property type="entry name" value="CYCLIC DI-GMP PHOSPHODIESTERASE TM_0186-RELATED"/>
    <property type="match status" value="1"/>
</dbReference>
<dbReference type="RefSeq" id="WP_249314453.1">
    <property type="nucleotide sequence ID" value="NZ_JACRSR010000001.1"/>
</dbReference>
<dbReference type="Gene3D" id="1.10.3210.10">
    <property type="entry name" value="Hypothetical protein af1432"/>
    <property type="match status" value="1"/>
</dbReference>
<dbReference type="InterPro" id="IPR003607">
    <property type="entry name" value="HD/PDEase_dom"/>
</dbReference>
<feature type="coiled-coil region" evidence="4">
    <location>
        <begin position="143"/>
        <end position="170"/>
    </location>
</feature>
<evidence type="ECO:0000259" key="5">
    <source>
        <dbReference type="PROSITE" id="PS50110"/>
    </source>
</evidence>
<evidence type="ECO:0000256" key="3">
    <source>
        <dbReference type="PROSITE-ProRule" id="PRU00169"/>
    </source>
</evidence>
<dbReference type="InterPro" id="IPR011006">
    <property type="entry name" value="CheY-like_superfamily"/>
</dbReference>
<dbReference type="Pfam" id="PF13487">
    <property type="entry name" value="HD_5"/>
    <property type="match status" value="1"/>
</dbReference>
<evidence type="ECO:0000256" key="1">
    <source>
        <dbReference type="ARBA" id="ARBA00018672"/>
    </source>
</evidence>
<dbReference type="SMART" id="SM00448">
    <property type="entry name" value="REC"/>
    <property type="match status" value="1"/>
</dbReference>
<keyword evidence="4" id="KW-0175">Coiled coil</keyword>
<dbReference type="GO" id="GO:0000160">
    <property type="term" value="P:phosphorelay signal transduction system"/>
    <property type="evidence" value="ECO:0007669"/>
    <property type="project" value="InterPro"/>
</dbReference>
<dbReference type="PROSITE" id="PS50110">
    <property type="entry name" value="RESPONSE_REGULATORY"/>
    <property type="match status" value="1"/>
</dbReference>
<feature type="domain" description="HD-GYP" evidence="6">
    <location>
        <begin position="164"/>
        <end position="373"/>
    </location>
</feature>
<dbReference type="CDD" id="cd00077">
    <property type="entry name" value="HDc"/>
    <property type="match status" value="1"/>
</dbReference>